<comment type="caution">
    <text evidence="5">The sequence shown here is derived from an EMBL/GenBank/DDBJ whole genome shotgun (WGS) entry which is preliminary data.</text>
</comment>
<dbReference type="Pfam" id="PF14701">
    <property type="entry name" value="hDGE_amylase"/>
    <property type="match status" value="1"/>
</dbReference>
<dbReference type="InterPro" id="IPR032788">
    <property type="entry name" value="AGL_central"/>
</dbReference>
<dbReference type="CDD" id="cd02859">
    <property type="entry name" value="E_set_AMPKbeta_like_N"/>
    <property type="match status" value="1"/>
</dbReference>
<dbReference type="Gene3D" id="3.20.20.80">
    <property type="entry name" value="Glycosidases"/>
    <property type="match status" value="2"/>
</dbReference>
<proteinExistence type="predicted"/>
<dbReference type="InterPro" id="IPR013783">
    <property type="entry name" value="Ig-like_fold"/>
</dbReference>
<dbReference type="InterPro" id="IPR017853">
    <property type="entry name" value="GH"/>
</dbReference>
<dbReference type="SUPFAM" id="SSF51445">
    <property type="entry name" value="(Trans)glycosidases"/>
    <property type="match status" value="1"/>
</dbReference>
<dbReference type="InterPro" id="IPR010401">
    <property type="entry name" value="AGL/Gdb1"/>
</dbReference>
<dbReference type="InterPro" id="IPR032640">
    <property type="entry name" value="AMPK1_CBM"/>
</dbReference>
<feature type="domain" description="Glycogen debranching enzyme central" evidence="3">
    <location>
        <begin position="806"/>
        <end position="1049"/>
    </location>
</feature>
<feature type="domain" description="AMP-activated protein kinase glycogen-binding" evidence="4">
    <location>
        <begin position="718"/>
        <end position="795"/>
    </location>
</feature>
<dbReference type="Gene3D" id="1.50.10.10">
    <property type="match status" value="1"/>
</dbReference>
<dbReference type="PANTHER" id="PTHR10569:SF2">
    <property type="entry name" value="GLYCOGEN DEBRANCHING ENZYME"/>
    <property type="match status" value="1"/>
</dbReference>
<dbReference type="GO" id="GO:0004135">
    <property type="term" value="F:amylo-alpha-1,6-glucosidase activity"/>
    <property type="evidence" value="ECO:0007669"/>
    <property type="project" value="InterPro"/>
</dbReference>
<dbReference type="GO" id="GO:0005980">
    <property type="term" value="P:glycogen catabolic process"/>
    <property type="evidence" value="ECO:0007669"/>
    <property type="project" value="InterPro"/>
</dbReference>
<feature type="domain" description="Glycogen debranching enzyme glucanotransferase" evidence="2">
    <location>
        <begin position="121"/>
        <end position="538"/>
    </location>
</feature>
<dbReference type="Gene3D" id="2.60.40.10">
    <property type="entry name" value="Immunoglobulins"/>
    <property type="match status" value="1"/>
</dbReference>
<reference evidence="5" key="1">
    <citation type="submission" date="2021-09" db="EMBL/GenBank/DDBJ databases">
        <authorList>
            <consortium name="AG Swart"/>
            <person name="Singh M."/>
            <person name="Singh A."/>
            <person name="Seah K."/>
            <person name="Emmerich C."/>
        </authorList>
    </citation>
    <scope>NUCLEOTIDE SEQUENCE</scope>
    <source>
        <strain evidence="5">ATCC30299</strain>
    </source>
</reference>
<evidence type="ECO:0000259" key="3">
    <source>
        <dbReference type="Pfam" id="PF14702"/>
    </source>
</evidence>
<dbReference type="InterPro" id="IPR008928">
    <property type="entry name" value="6-hairpin_glycosidase_sf"/>
</dbReference>
<evidence type="ECO:0000313" key="6">
    <source>
        <dbReference type="Proteomes" id="UP001162131"/>
    </source>
</evidence>
<dbReference type="PANTHER" id="PTHR10569">
    <property type="entry name" value="GLYCOGEN DEBRANCHING ENZYME"/>
    <property type="match status" value="1"/>
</dbReference>
<evidence type="ECO:0000259" key="1">
    <source>
        <dbReference type="Pfam" id="PF06202"/>
    </source>
</evidence>
<dbReference type="InterPro" id="IPR032792">
    <property type="entry name" value="AGL_glucanoTrfase"/>
</dbReference>
<sequence>MVEVLICRLDRNTGLLPTPSVPKNVYRVSQSTRIQFQLESGSPIITPTTSLLIDLDKYQDLHPRQISGTTNSFGHWTAEVEFSSPGNFNFCLEYTNNLNQSIKTEINWIIVDPIITLGSETIPFNGLCLQSLLSRCLGPISNWSEILKHQRSLGFNIFHLCPIQELGGSLSHYSISDPTRLSPELFPGMEDEEEKYAALCSVLESLDKENGIGCVVDIVLNHCANGSPFIEEHPEAAYNLTNSPWMRVAYELDKALVKLSNDISRKALRGYMNENKVETEEDLKNIMKILKVDIVPGLLLFQYFQIDVEDAYLKFIENESEGFLNADDYRREYYENLSSFIENYSLFGEGEGIFSTKVDNQLVWKYCKSQNWSNEVALEKVKQSLTEVNSNLLSRYEKHLEDIYGNIESEIKFRILHQKNNVIKWNNPLIREYFMQLHNGEVVLFNGWIMGYDKILKDFAEKDGWHYFRRNVHIWGDCVKLRYGASREDCPILWDRMETYVTSMARIFKGIRLDNAHGTPINVSEYMLNKAREVNPNLLVIGELFTGNVRMDTYFVNRLGLNALVREAMNAHNPSHFGNLLYEYGEGALSPVGKIEESELENKSLLGISQSKVGPVKLTSSPVSVFLYDCTHDNETPAQKRTLQDSLPNAALVAMTNCALASTRGYDEYVPKTLSVANEHRIYKLPGNEGIQEPKIKIGEGDGISIRIEIRDNPILENCTSVDIKGGWDDWKNPIRLLKIDLNRFSATLIFRKSDLGKSYQFKFIIDETNWIYDPKQKCITLDGITNNEINVDQSQCYATFYENMWPAREIINKLHTKLAKKGYSEMFIQKESEDVHLIMRQNPSNLKSYVIIGRSAYWNNPNSITLGEVKLPGIIDKICLLAFQNPSNKEYIPDPVHIDGLKAVLEVESNYLRFFTINRRENEKIDCLSMHNVPQGFIAIIKTKLLDNDPISRLHEIYRTLNDYENCKDILEDLSLEDVNHLLWRCNSEELAISHHQRQVYTVAKYKPLNFAGIGGIVGELMNVRELDNLVYDNIRSGDWLIDYFITRTKSYPLPEKLANFLCGGYDYIKKLPHSIKPQHLMKFSKLLFRNVKLHTLKSILNRSPLSFEKDSLLEKLCLSISQFWGSISNDPHKCTLAAGLPFLASEDNRIFGRDTLIALKGLFLCTSMYKQAKDILLYFASLVKNGLIPNIANQSRTRYNSRDTTWLFLQRIIDYISIVPDGKTILNEEVQLKYPSASQTQKIQEIIQYILQAHASGMFFIEEGAGPELDSRMKDEGFNIEINLDPNTGFIYGGNRWNCGTWMDILGSSDKADNRFTPASPRDGAPIELTALLYSVISSLLKLNEQGIYPYSEVKLSKGKSLTFAIWKRNIEYSFENFYYSNGFYKDTVKSQVPELETQIRPNVCIAMAFAPELFNKDHAIEALGQIETDLLPLLGKGQLGIKTLNESDPRYAHFVDFHNDSNEFNIAHGFSLHNGPEWLWPFGYYLIAAKTFNCKTPLEIIQSLKDHRDYIEKSTWMSLPAFTNDRGHHCAFSCDAQASSVGTLLEVFYEIREQTN</sequence>
<dbReference type="InterPro" id="IPR012341">
    <property type="entry name" value="6hp_glycosidase-like_sf"/>
</dbReference>
<dbReference type="SUPFAM" id="SSF81296">
    <property type="entry name" value="E set domains"/>
    <property type="match status" value="1"/>
</dbReference>
<organism evidence="5 6">
    <name type="scientific">Blepharisma stoltei</name>
    <dbReference type="NCBI Taxonomy" id="1481888"/>
    <lineage>
        <taxon>Eukaryota</taxon>
        <taxon>Sar</taxon>
        <taxon>Alveolata</taxon>
        <taxon>Ciliophora</taxon>
        <taxon>Postciliodesmatophora</taxon>
        <taxon>Heterotrichea</taxon>
        <taxon>Heterotrichida</taxon>
        <taxon>Blepharismidae</taxon>
        <taxon>Blepharisma</taxon>
    </lineage>
</organism>
<gene>
    <name evidence="5" type="ORF">BSTOLATCC_MIC14474</name>
</gene>
<dbReference type="Proteomes" id="UP001162131">
    <property type="component" value="Unassembled WGS sequence"/>
</dbReference>
<name>A0AAU9IJP2_9CILI</name>
<evidence type="ECO:0000259" key="2">
    <source>
        <dbReference type="Pfam" id="PF14701"/>
    </source>
</evidence>
<dbReference type="Pfam" id="PF16561">
    <property type="entry name" value="AMPK1_CBM"/>
    <property type="match status" value="1"/>
</dbReference>
<dbReference type="InterPro" id="IPR032790">
    <property type="entry name" value="GDE_C"/>
</dbReference>
<evidence type="ECO:0008006" key="7">
    <source>
        <dbReference type="Google" id="ProtNLM"/>
    </source>
</evidence>
<dbReference type="Pfam" id="PF06202">
    <property type="entry name" value="GDE_C"/>
    <property type="match status" value="1"/>
</dbReference>
<dbReference type="Pfam" id="PF14702">
    <property type="entry name" value="hGDE_central"/>
    <property type="match status" value="1"/>
</dbReference>
<dbReference type="InterPro" id="IPR014756">
    <property type="entry name" value="Ig_E-set"/>
</dbReference>
<dbReference type="SUPFAM" id="SSF48208">
    <property type="entry name" value="Six-hairpin glycosidases"/>
    <property type="match status" value="1"/>
</dbReference>
<evidence type="ECO:0000259" key="4">
    <source>
        <dbReference type="Pfam" id="PF16561"/>
    </source>
</evidence>
<keyword evidence="6" id="KW-1185">Reference proteome</keyword>
<feature type="domain" description="Glycogen debranching enzyme C-terminal" evidence="1">
    <location>
        <begin position="1132"/>
        <end position="1549"/>
    </location>
</feature>
<evidence type="ECO:0000313" key="5">
    <source>
        <dbReference type="EMBL" id="CAG9315724.1"/>
    </source>
</evidence>
<dbReference type="EMBL" id="CAJZBQ010000014">
    <property type="protein sequence ID" value="CAG9315724.1"/>
    <property type="molecule type" value="Genomic_DNA"/>
</dbReference>
<dbReference type="GO" id="GO:0004134">
    <property type="term" value="F:4-alpha-glucanotransferase activity"/>
    <property type="evidence" value="ECO:0007669"/>
    <property type="project" value="InterPro"/>
</dbReference>
<protein>
    <recommendedName>
        <fullName evidence="7">Glycogen debranching enzyme</fullName>
    </recommendedName>
</protein>
<accession>A0AAU9IJP2</accession>